<evidence type="ECO:0000256" key="3">
    <source>
        <dbReference type="ARBA" id="ARBA00022989"/>
    </source>
</evidence>
<accession>A0A9Q1K9Z0</accession>
<dbReference type="GO" id="GO:0031410">
    <property type="term" value="C:cytoplasmic vesicle"/>
    <property type="evidence" value="ECO:0007669"/>
    <property type="project" value="UniProtKB-KW"/>
</dbReference>
<feature type="transmembrane region" description="Helical" evidence="6">
    <location>
        <begin position="168"/>
        <end position="186"/>
    </location>
</feature>
<evidence type="ECO:0000313" key="8">
    <source>
        <dbReference type="Proteomes" id="UP001153076"/>
    </source>
</evidence>
<feature type="transmembrane region" description="Helical" evidence="6">
    <location>
        <begin position="198"/>
        <end position="218"/>
    </location>
</feature>
<dbReference type="PANTHER" id="PTHR31792">
    <property type="entry name" value="VACUOLAR ATPASE ASSEMBLY INTEGRAL MEMBRANE PROTEIN VMA21"/>
    <property type="match status" value="1"/>
</dbReference>
<name>A0A9Q1K9Z0_9CARY</name>
<protein>
    <recommendedName>
        <fullName evidence="9">Vacuolar ATPase assembly integral membrane protein VMA21 homolog</fullName>
    </recommendedName>
</protein>
<dbReference type="Proteomes" id="UP001153076">
    <property type="component" value="Unassembled WGS sequence"/>
</dbReference>
<keyword evidence="3 6" id="KW-1133">Transmembrane helix</keyword>
<evidence type="ECO:0000256" key="1">
    <source>
        <dbReference type="ARBA" id="ARBA00022692"/>
    </source>
</evidence>
<dbReference type="InterPro" id="IPR019013">
    <property type="entry name" value="Vma21"/>
</dbReference>
<evidence type="ECO:0000256" key="4">
    <source>
        <dbReference type="ARBA" id="ARBA00023136"/>
    </source>
</evidence>
<proteinExistence type="predicted"/>
<dbReference type="OrthoDB" id="160405at2759"/>
<gene>
    <name evidence="7" type="ORF">Cgig2_028472</name>
</gene>
<dbReference type="GO" id="GO:0005789">
    <property type="term" value="C:endoplasmic reticulum membrane"/>
    <property type="evidence" value="ECO:0007669"/>
    <property type="project" value="TreeGrafter"/>
</dbReference>
<keyword evidence="4 6" id="KW-0472">Membrane</keyword>
<sequence>MVQDSDRGCTRSHRASRIVMLGLSGIEEVHHGGLALMAEVKRKFFIVSIFMWTLPIAILYGFQHDWFPGKAFHRYLLIRSTPLNKQLARGLKCLDESTHWKTLSGARKETGSIMLERRREKEGEGRERLPLMVILHFYLEKRREKEGSVKRERPIDKPLNVNVNSVPVLKNFCFFLTLLMIIMRIAGFSHMSPYSQTLLSGLLAVVSVNIMLAFYVIMAMREPSGRHEPDPVFVAKAKASIKQTFPGGAAKQD</sequence>
<feature type="transmembrane region" description="Helical" evidence="6">
    <location>
        <begin position="44"/>
        <end position="62"/>
    </location>
</feature>
<dbReference type="AlphaFoldDB" id="A0A9Q1K9Z0"/>
<reference evidence="7" key="1">
    <citation type="submission" date="2022-04" db="EMBL/GenBank/DDBJ databases">
        <title>Carnegiea gigantea Genome sequencing and assembly v2.</title>
        <authorList>
            <person name="Copetti D."/>
            <person name="Sanderson M.J."/>
            <person name="Burquez A."/>
            <person name="Wojciechowski M.F."/>
        </authorList>
    </citation>
    <scope>NUCLEOTIDE SEQUENCE</scope>
    <source>
        <strain evidence="7">SGP5-SGP5p</strain>
        <tissue evidence="7">Aerial part</tissue>
    </source>
</reference>
<dbReference type="EMBL" id="JAKOGI010000233">
    <property type="protein sequence ID" value="KAJ8439026.1"/>
    <property type="molecule type" value="Genomic_DNA"/>
</dbReference>
<evidence type="ECO:0000256" key="5">
    <source>
        <dbReference type="ARBA" id="ARBA00023329"/>
    </source>
</evidence>
<evidence type="ECO:0000256" key="2">
    <source>
        <dbReference type="ARBA" id="ARBA00022824"/>
    </source>
</evidence>
<dbReference type="GO" id="GO:0070072">
    <property type="term" value="P:vacuolar proton-transporting V-type ATPase complex assembly"/>
    <property type="evidence" value="ECO:0007669"/>
    <property type="project" value="InterPro"/>
</dbReference>
<keyword evidence="1 6" id="KW-0812">Transmembrane</keyword>
<keyword evidence="8" id="KW-1185">Reference proteome</keyword>
<keyword evidence="2" id="KW-0256">Endoplasmic reticulum</keyword>
<evidence type="ECO:0000256" key="6">
    <source>
        <dbReference type="SAM" id="Phobius"/>
    </source>
</evidence>
<dbReference type="PANTHER" id="PTHR31792:SF3">
    <property type="entry name" value="VACUOLAR ATPASE ASSEMBLY INTEGRAL MEMBRANE PROTEIN VMA21"/>
    <property type="match status" value="1"/>
</dbReference>
<comment type="caution">
    <text evidence="7">The sequence shown here is derived from an EMBL/GenBank/DDBJ whole genome shotgun (WGS) entry which is preliminary data.</text>
</comment>
<evidence type="ECO:0000313" key="7">
    <source>
        <dbReference type="EMBL" id="KAJ8439026.1"/>
    </source>
</evidence>
<dbReference type="Pfam" id="PF09446">
    <property type="entry name" value="VMA21"/>
    <property type="match status" value="1"/>
</dbReference>
<organism evidence="7 8">
    <name type="scientific">Carnegiea gigantea</name>
    <dbReference type="NCBI Taxonomy" id="171969"/>
    <lineage>
        <taxon>Eukaryota</taxon>
        <taxon>Viridiplantae</taxon>
        <taxon>Streptophyta</taxon>
        <taxon>Embryophyta</taxon>
        <taxon>Tracheophyta</taxon>
        <taxon>Spermatophyta</taxon>
        <taxon>Magnoliopsida</taxon>
        <taxon>eudicotyledons</taxon>
        <taxon>Gunneridae</taxon>
        <taxon>Pentapetalae</taxon>
        <taxon>Caryophyllales</taxon>
        <taxon>Cactineae</taxon>
        <taxon>Cactaceae</taxon>
        <taxon>Cactoideae</taxon>
        <taxon>Echinocereeae</taxon>
        <taxon>Carnegiea</taxon>
    </lineage>
</organism>
<keyword evidence="5" id="KW-0968">Cytoplasmic vesicle</keyword>
<evidence type="ECO:0008006" key="9">
    <source>
        <dbReference type="Google" id="ProtNLM"/>
    </source>
</evidence>